<evidence type="ECO:0000256" key="1">
    <source>
        <dbReference type="ARBA" id="ARBA00003761"/>
    </source>
</evidence>
<dbReference type="SUPFAM" id="SSF51246">
    <property type="entry name" value="Rudiment single hybrid motif"/>
    <property type="match status" value="1"/>
</dbReference>
<keyword evidence="5 13" id="KW-0436">Ligase</keyword>
<dbReference type="EMBL" id="DXES01000012">
    <property type="protein sequence ID" value="HIX64733.1"/>
    <property type="molecule type" value="Genomic_DNA"/>
</dbReference>
<dbReference type="InterPro" id="IPR011054">
    <property type="entry name" value="Rudment_hybrid_motif"/>
</dbReference>
<dbReference type="Pfam" id="PF02786">
    <property type="entry name" value="CPSase_L_D2"/>
    <property type="match status" value="1"/>
</dbReference>
<feature type="domain" description="ATP-grasp" evidence="14">
    <location>
        <begin position="120"/>
        <end position="319"/>
    </location>
</feature>
<keyword evidence="10 13" id="KW-0092">Biotin</keyword>
<protein>
    <recommendedName>
        <fullName evidence="4 13">Biotin carboxylase</fullName>
        <ecNumber evidence="4 13">6.3.4.14</ecNumber>
    </recommendedName>
    <alternativeName>
        <fullName evidence="13">Acetyl-coenzyme A carboxylase biotin carboxylase subunit A</fullName>
    </alternativeName>
</protein>
<evidence type="ECO:0000256" key="4">
    <source>
        <dbReference type="ARBA" id="ARBA00013263"/>
    </source>
</evidence>
<dbReference type="PROSITE" id="PS00867">
    <property type="entry name" value="CPSASE_2"/>
    <property type="match status" value="1"/>
</dbReference>
<dbReference type="InterPro" id="IPR005481">
    <property type="entry name" value="BC-like_N"/>
</dbReference>
<keyword evidence="13" id="KW-0276">Fatty acid metabolism</keyword>
<comment type="catalytic activity">
    <reaction evidence="11 13">
        <text>N(6)-biotinyl-L-lysyl-[protein] + hydrogencarbonate + ATP = N(6)-carboxybiotinyl-L-lysyl-[protein] + ADP + phosphate + H(+)</text>
        <dbReference type="Rhea" id="RHEA:13501"/>
        <dbReference type="Rhea" id="RHEA-COMP:10505"/>
        <dbReference type="Rhea" id="RHEA-COMP:10506"/>
        <dbReference type="ChEBI" id="CHEBI:15378"/>
        <dbReference type="ChEBI" id="CHEBI:17544"/>
        <dbReference type="ChEBI" id="CHEBI:30616"/>
        <dbReference type="ChEBI" id="CHEBI:43474"/>
        <dbReference type="ChEBI" id="CHEBI:83144"/>
        <dbReference type="ChEBI" id="CHEBI:83145"/>
        <dbReference type="ChEBI" id="CHEBI:456216"/>
        <dbReference type="EC" id="6.3.4.14"/>
    </reaction>
</comment>
<dbReference type="NCBIfam" id="TIGR00514">
    <property type="entry name" value="accC"/>
    <property type="match status" value="1"/>
</dbReference>
<keyword evidence="13" id="KW-0443">Lipid metabolism</keyword>
<dbReference type="InterPro" id="IPR005479">
    <property type="entry name" value="CPAse_ATP-bd"/>
</dbReference>
<keyword evidence="8 12" id="KW-0067">ATP-binding</keyword>
<comment type="caution">
    <text evidence="16">The sequence shown here is derived from an EMBL/GenBank/DDBJ whole genome shotgun (WGS) entry which is preliminary data.</text>
</comment>
<keyword evidence="6" id="KW-0479">Metal-binding</keyword>
<evidence type="ECO:0000256" key="13">
    <source>
        <dbReference type="RuleBase" id="RU365063"/>
    </source>
</evidence>
<dbReference type="SUPFAM" id="SSF56059">
    <property type="entry name" value="Glutathione synthetase ATP-binding domain-like"/>
    <property type="match status" value="1"/>
</dbReference>
<gene>
    <name evidence="16" type="primary">accC</name>
    <name evidence="16" type="ORF">H9736_00640</name>
</gene>
<dbReference type="PROSITE" id="PS50975">
    <property type="entry name" value="ATP_GRASP"/>
    <property type="match status" value="1"/>
</dbReference>
<evidence type="ECO:0000256" key="9">
    <source>
        <dbReference type="ARBA" id="ARBA00022842"/>
    </source>
</evidence>
<name>A0A9D1WPC3_9FIRM</name>
<dbReference type="AlphaFoldDB" id="A0A9D1WPC3"/>
<dbReference type="Proteomes" id="UP000886800">
    <property type="component" value="Unassembled WGS sequence"/>
</dbReference>
<dbReference type="Pfam" id="PF00289">
    <property type="entry name" value="Biotin_carb_N"/>
    <property type="match status" value="1"/>
</dbReference>
<dbReference type="InterPro" id="IPR051602">
    <property type="entry name" value="ACC_Biotin_Carboxylase"/>
</dbReference>
<dbReference type="InterPro" id="IPR011764">
    <property type="entry name" value="Biotin_carboxylation_dom"/>
</dbReference>
<dbReference type="SMART" id="SM00878">
    <property type="entry name" value="Biotin_carb_C"/>
    <property type="match status" value="1"/>
</dbReference>
<dbReference type="FunFam" id="3.30.1490.20:FF:000018">
    <property type="entry name" value="Biotin carboxylase"/>
    <property type="match status" value="1"/>
</dbReference>
<keyword evidence="9" id="KW-0460">Magnesium</keyword>
<evidence type="ECO:0000256" key="11">
    <source>
        <dbReference type="ARBA" id="ARBA00048600"/>
    </source>
</evidence>
<evidence type="ECO:0000313" key="17">
    <source>
        <dbReference type="Proteomes" id="UP000886800"/>
    </source>
</evidence>
<dbReference type="InterPro" id="IPR004549">
    <property type="entry name" value="Acetyl_CoA_COase_biotin_COase"/>
</dbReference>
<dbReference type="GO" id="GO:0046872">
    <property type="term" value="F:metal ion binding"/>
    <property type="evidence" value="ECO:0007669"/>
    <property type="project" value="UniProtKB-KW"/>
</dbReference>
<evidence type="ECO:0000256" key="6">
    <source>
        <dbReference type="ARBA" id="ARBA00022723"/>
    </source>
</evidence>
<evidence type="ECO:0000256" key="7">
    <source>
        <dbReference type="ARBA" id="ARBA00022741"/>
    </source>
</evidence>
<comment type="function">
    <text evidence="1 13">This protein is a component of the acetyl coenzyme A carboxylase complex; first, biotin carboxylase catalyzes the carboxylation of the carrier protein and then the transcarboxylase transfers the carboxyl group to form malonyl-CoA.</text>
</comment>
<comment type="subunit">
    <text evidence="3 13">Acetyl-CoA carboxylase is a heterohexamer of biotin carboxyl carrier protein, biotin carboxylase and the two subunits of carboxyl transferase in a 2:2 complex.</text>
</comment>
<dbReference type="PROSITE" id="PS50979">
    <property type="entry name" value="BC"/>
    <property type="match status" value="1"/>
</dbReference>
<dbReference type="GO" id="GO:0004075">
    <property type="term" value="F:biotin carboxylase activity"/>
    <property type="evidence" value="ECO:0007669"/>
    <property type="project" value="UniProtKB-EC"/>
</dbReference>
<evidence type="ECO:0000256" key="2">
    <source>
        <dbReference type="ARBA" id="ARBA00004956"/>
    </source>
</evidence>
<keyword evidence="13" id="KW-0444">Lipid biosynthesis</keyword>
<dbReference type="NCBIfam" id="NF006367">
    <property type="entry name" value="PRK08591.1"/>
    <property type="match status" value="1"/>
</dbReference>
<dbReference type="PANTHER" id="PTHR48095:SF2">
    <property type="entry name" value="BIOTIN CARBOXYLASE, CHLOROPLASTIC"/>
    <property type="match status" value="1"/>
</dbReference>
<evidence type="ECO:0000256" key="10">
    <source>
        <dbReference type="ARBA" id="ARBA00023267"/>
    </source>
</evidence>
<evidence type="ECO:0000256" key="5">
    <source>
        <dbReference type="ARBA" id="ARBA00022598"/>
    </source>
</evidence>
<dbReference type="PROSITE" id="PS00866">
    <property type="entry name" value="CPSASE_1"/>
    <property type="match status" value="1"/>
</dbReference>
<keyword evidence="13" id="KW-0275">Fatty acid biosynthesis</keyword>
<evidence type="ECO:0000313" key="16">
    <source>
        <dbReference type="EMBL" id="HIX64733.1"/>
    </source>
</evidence>
<sequence>MFSKVLIANRGEIAVRIIRACREMGLATVAVCSEADRTALHAQIADECVCIGPAPSKDSYLNMSAVLAACEQTGADAVHPGFGFLSENAYFARLCATCGVKFVGPSPEAIELLGNKARAKSTMREAGVPVIPGSQGAVATLEEAQQIAGEIGFPVMVKASAGGGGRGIRVAHTPGELENAFSTARQEALACFGNGDLYLEKLLVNPRHIEIQVLADEHGHVIHLGERDCSVQRRNQKLLEECPSPAAVMDEGLRQRMGEAAKRAVAATGYANAGTVEFLVDREGNFYFMEMNTRIQVEHPITELVTGVDIVKSQLAVAQGKPLALRQEDIQMLGHAIECRINAENPAQGFRPCPGRINALYMPGGPGVRIDSAVYAGYTIPPWYDSMIAKLIVHAPTRQEAIMKMRWALAEFLVEGVDTNIDFQLALLHNPEFAAGEYDIGFLDRLMSQG</sequence>
<evidence type="ECO:0000259" key="15">
    <source>
        <dbReference type="PROSITE" id="PS50979"/>
    </source>
</evidence>
<dbReference type="InterPro" id="IPR016185">
    <property type="entry name" value="PreATP-grasp_dom_sf"/>
</dbReference>
<dbReference type="Pfam" id="PF02785">
    <property type="entry name" value="Biotin_carb_C"/>
    <property type="match status" value="1"/>
</dbReference>
<dbReference type="EC" id="6.3.4.14" evidence="4 13"/>
<reference evidence="16" key="1">
    <citation type="journal article" date="2021" name="PeerJ">
        <title>Extensive microbial diversity within the chicken gut microbiome revealed by metagenomics and culture.</title>
        <authorList>
            <person name="Gilroy R."/>
            <person name="Ravi A."/>
            <person name="Getino M."/>
            <person name="Pursley I."/>
            <person name="Horton D.L."/>
            <person name="Alikhan N.F."/>
            <person name="Baker D."/>
            <person name="Gharbi K."/>
            <person name="Hall N."/>
            <person name="Watson M."/>
            <person name="Adriaenssens E.M."/>
            <person name="Foster-Nyarko E."/>
            <person name="Jarju S."/>
            <person name="Secka A."/>
            <person name="Antonio M."/>
            <person name="Oren A."/>
            <person name="Chaudhuri R.R."/>
            <person name="La Ragione R."/>
            <person name="Hildebrand F."/>
            <person name="Pallen M.J."/>
        </authorList>
    </citation>
    <scope>NUCLEOTIDE SEQUENCE</scope>
    <source>
        <strain evidence="16">CHK188-5543</strain>
    </source>
</reference>
<evidence type="ECO:0000256" key="3">
    <source>
        <dbReference type="ARBA" id="ARBA00011750"/>
    </source>
</evidence>
<dbReference type="FunFam" id="3.30.470.20:FF:000028">
    <property type="entry name" value="Methylcrotonoyl-CoA carboxylase subunit alpha, mitochondrial"/>
    <property type="match status" value="1"/>
</dbReference>
<evidence type="ECO:0000256" key="12">
    <source>
        <dbReference type="PROSITE-ProRule" id="PRU00409"/>
    </source>
</evidence>
<dbReference type="GO" id="GO:0006633">
    <property type="term" value="P:fatty acid biosynthetic process"/>
    <property type="evidence" value="ECO:0007669"/>
    <property type="project" value="UniProtKB-KW"/>
</dbReference>
<dbReference type="SUPFAM" id="SSF52440">
    <property type="entry name" value="PreATP-grasp domain"/>
    <property type="match status" value="1"/>
</dbReference>
<organism evidence="16 17">
    <name type="scientific">Candidatus Anaerotruncus excrementipullorum</name>
    <dbReference type="NCBI Taxonomy" id="2838465"/>
    <lineage>
        <taxon>Bacteria</taxon>
        <taxon>Bacillati</taxon>
        <taxon>Bacillota</taxon>
        <taxon>Clostridia</taxon>
        <taxon>Eubacteriales</taxon>
        <taxon>Oscillospiraceae</taxon>
        <taxon>Anaerotruncus</taxon>
    </lineage>
</organism>
<dbReference type="GO" id="GO:0005524">
    <property type="term" value="F:ATP binding"/>
    <property type="evidence" value="ECO:0007669"/>
    <property type="project" value="UniProtKB-UniRule"/>
</dbReference>
<proteinExistence type="predicted"/>
<keyword evidence="7 12" id="KW-0547">Nucleotide-binding</keyword>
<comment type="pathway">
    <text evidence="2 13">Lipid metabolism; malonyl-CoA biosynthesis; malonyl-CoA from acetyl-CoA: step 1/1.</text>
</comment>
<accession>A0A9D1WPC3</accession>
<dbReference type="Gene3D" id="3.30.470.20">
    <property type="entry name" value="ATP-grasp fold, B domain"/>
    <property type="match status" value="1"/>
</dbReference>
<dbReference type="PANTHER" id="PTHR48095">
    <property type="entry name" value="PYRUVATE CARBOXYLASE SUBUNIT A"/>
    <property type="match status" value="1"/>
</dbReference>
<feature type="domain" description="Biotin carboxylation" evidence="15">
    <location>
        <begin position="1"/>
        <end position="448"/>
    </location>
</feature>
<dbReference type="InterPro" id="IPR005482">
    <property type="entry name" value="Biotin_COase_C"/>
</dbReference>
<dbReference type="InterPro" id="IPR011761">
    <property type="entry name" value="ATP-grasp"/>
</dbReference>
<evidence type="ECO:0000256" key="8">
    <source>
        <dbReference type="ARBA" id="ARBA00022840"/>
    </source>
</evidence>
<reference evidence="16" key="2">
    <citation type="submission" date="2021-04" db="EMBL/GenBank/DDBJ databases">
        <authorList>
            <person name="Gilroy R."/>
        </authorList>
    </citation>
    <scope>NUCLEOTIDE SEQUENCE</scope>
    <source>
        <strain evidence="16">CHK188-5543</strain>
    </source>
</reference>
<dbReference type="FunFam" id="3.40.50.20:FF:000010">
    <property type="entry name" value="Propionyl-CoA carboxylase subunit alpha"/>
    <property type="match status" value="1"/>
</dbReference>
<evidence type="ECO:0000259" key="14">
    <source>
        <dbReference type="PROSITE" id="PS50975"/>
    </source>
</evidence>